<dbReference type="Gene3D" id="1.20.1070.10">
    <property type="entry name" value="Rhodopsin 7-helix transmembrane proteins"/>
    <property type="match status" value="1"/>
</dbReference>
<feature type="transmembrane region" description="Helical" evidence="5">
    <location>
        <begin position="80"/>
        <end position="104"/>
    </location>
</feature>
<feature type="transmembrane region" description="Helical" evidence="5">
    <location>
        <begin position="322"/>
        <end position="344"/>
    </location>
</feature>
<dbReference type="PRINTS" id="PR00237">
    <property type="entry name" value="GPCRRHODOPSN"/>
</dbReference>
<evidence type="ECO:0000256" key="5">
    <source>
        <dbReference type="SAM" id="Phobius"/>
    </source>
</evidence>
<organism evidence="7 8">
    <name type="scientific">Echinococcus multilocularis</name>
    <name type="common">Fox tapeworm</name>
    <dbReference type="NCBI Taxonomy" id="6211"/>
    <lineage>
        <taxon>Eukaryota</taxon>
        <taxon>Metazoa</taxon>
        <taxon>Spiralia</taxon>
        <taxon>Lophotrochozoa</taxon>
        <taxon>Platyhelminthes</taxon>
        <taxon>Cestoda</taxon>
        <taxon>Eucestoda</taxon>
        <taxon>Cyclophyllidea</taxon>
        <taxon>Taeniidae</taxon>
        <taxon>Echinococcus</taxon>
    </lineage>
</organism>
<accession>A0A068YJ23</accession>
<evidence type="ECO:0000256" key="4">
    <source>
        <dbReference type="ARBA" id="ARBA00023136"/>
    </source>
</evidence>
<keyword evidence="7" id="KW-0675">Receptor</keyword>
<keyword evidence="8" id="KW-1185">Reference proteome</keyword>
<feature type="transmembrane region" description="Helical" evidence="5">
    <location>
        <begin position="43"/>
        <end position="68"/>
    </location>
</feature>
<dbReference type="EMBL" id="LN902842">
    <property type="protein sequence ID" value="CDS42188.1"/>
    <property type="molecule type" value="Genomic_DNA"/>
</dbReference>
<evidence type="ECO:0000256" key="3">
    <source>
        <dbReference type="ARBA" id="ARBA00022989"/>
    </source>
</evidence>
<dbReference type="Proteomes" id="UP000017246">
    <property type="component" value="Unassembled WGS sequence"/>
</dbReference>
<dbReference type="PANTHER" id="PTHR46641">
    <property type="entry name" value="FMRFAMIDE RECEPTOR-RELATED"/>
    <property type="match status" value="1"/>
</dbReference>
<protein>
    <submittedName>
        <fullName evidence="7">Neuropeptides capa receptor</fullName>
    </submittedName>
</protein>
<keyword evidence="3 5" id="KW-1133">Transmembrane helix</keyword>
<keyword evidence="2 5" id="KW-0812">Transmembrane</keyword>
<evidence type="ECO:0000313" key="8">
    <source>
        <dbReference type="Proteomes" id="UP000017246"/>
    </source>
</evidence>
<evidence type="ECO:0000256" key="2">
    <source>
        <dbReference type="ARBA" id="ARBA00022692"/>
    </source>
</evidence>
<dbReference type="GO" id="GO:0004930">
    <property type="term" value="F:G protein-coupled receptor activity"/>
    <property type="evidence" value="ECO:0007669"/>
    <property type="project" value="InterPro"/>
</dbReference>
<comment type="subcellular location">
    <subcellularLocation>
        <location evidence="1">Membrane</location>
    </subcellularLocation>
</comment>
<dbReference type="STRING" id="6211.A0A068YJ23"/>
<dbReference type="InterPro" id="IPR052954">
    <property type="entry name" value="GPCR-Ligand_Int"/>
</dbReference>
<dbReference type="PROSITE" id="PS50262">
    <property type="entry name" value="G_PROTEIN_RECEP_F1_2"/>
    <property type="match status" value="1"/>
</dbReference>
<evidence type="ECO:0000259" key="6">
    <source>
        <dbReference type="PROSITE" id="PS50262"/>
    </source>
</evidence>
<dbReference type="InterPro" id="IPR017452">
    <property type="entry name" value="GPCR_Rhodpsn_7TM"/>
</dbReference>
<evidence type="ECO:0000256" key="1">
    <source>
        <dbReference type="ARBA" id="ARBA00004370"/>
    </source>
</evidence>
<reference evidence="7" key="1">
    <citation type="journal article" date="2013" name="Nature">
        <title>The genomes of four tapeworm species reveal adaptations to parasitism.</title>
        <authorList>
            <person name="Tsai I.J."/>
            <person name="Zarowiecki M."/>
            <person name="Holroyd N."/>
            <person name="Garciarrubio A."/>
            <person name="Sanchez-Flores A."/>
            <person name="Brooks K.L."/>
            <person name="Tracey A."/>
            <person name="Bobes R.J."/>
            <person name="Fragoso G."/>
            <person name="Sciutto E."/>
            <person name="Aslett M."/>
            <person name="Beasley H."/>
            <person name="Bennett H.M."/>
            <person name="Cai J."/>
            <person name="Camicia F."/>
            <person name="Clark R."/>
            <person name="Cucher M."/>
            <person name="De Silva N."/>
            <person name="Day T.A."/>
            <person name="Deplazes P."/>
            <person name="Estrada K."/>
            <person name="Fernandez C."/>
            <person name="Holland P.W."/>
            <person name="Hou J."/>
            <person name="Hu S."/>
            <person name="Huckvale T."/>
            <person name="Hung S.S."/>
            <person name="Kamenetzky L."/>
            <person name="Keane J.A."/>
            <person name="Kiss F."/>
            <person name="Koziol U."/>
            <person name="Lambert O."/>
            <person name="Liu K."/>
            <person name="Luo X."/>
            <person name="Luo Y."/>
            <person name="Macchiaroli N."/>
            <person name="Nichol S."/>
            <person name="Paps J."/>
            <person name="Parkinson J."/>
            <person name="Pouchkina-Stantcheva N."/>
            <person name="Riddiford N."/>
            <person name="Rosenzvit M."/>
            <person name="Salinas G."/>
            <person name="Wasmuth J.D."/>
            <person name="Zamanian M."/>
            <person name="Zheng Y."/>
            <person name="Cai X."/>
            <person name="Soberon X."/>
            <person name="Olson P.D."/>
            <person name="Laclette J.P."/>
            <person name="Brehm K."/>
            <person name="Berriman M."/>
            <person name="Garciarrubio A."/>
            <person name="Bobes R.J."/>
            <person name="Fragoso G."/>
            <person name="Sanchez-Flores A."/>
            <person name="Estrada K."/>
            <person name="Cevallos M.A."/>
            <person name="Morett E."/>
            <person name="Gonzalez V."/>
            <person name="Portillo T."/>
            <person name="Ochoa-Leyva A."/>
            <person name="Jose M.V."/>
            <person name="Sciutto E."/>
            <person name="Landa A."/>
            <person name="Jimenez L."/>
            <person name="Valdes V."/>
            <person name="Carrero J.C."/>
            <person name="Larralde C."/>
            <person name="Morales-Montor J."/>
            <person name="Limon-Lason J."/>
            <person name="Soberon X."/>
            <person name="Laclette J.P."/>
        </authorList>
    </citation>
    <scope>NUCLEOTIDE SEQUENCE [LARGE SCALE GENOMIC DNA]</scope>
</reference>
<keyword evidence="4 5" id="KW-0472">Membrane</keyword>
<feature type="domain" description="G-protein coupled receptors family 1 profile" evidence="6">
    <location>
        <begin position="61"/>
        <end position="341"/>
    </location>
</feature>
<feature type="transmembrane region" description="Helical" evidence="5">
    <location>
        <begin position="144"/>
        <end position="165"/>
    </location>
</feature>
<proteinExistence type="predicted"/>
<dbReference type="AlphaFoldDB" id="A0A068YJ23"/>
<dbReference type="OrthoDB" id="6155320at2759"/>
<sequence>MCFHEQNGYSPFFKEMFELATQFAGCHNSTFQNHSNAQPSENIILFLTYAQPVIAVVGIVGNIFVITLLNAASKETACILYLRCLAVFDCISITAFQCSFYPLMVLKVYLMTRYGSTFSAIDIYFSKPGVCQITEFVSFTSRTLSTWTVVMFTIERLIVVVWPLHAIKCFTLRRSQFHILLSILISLLINMPWFFALETVQDPCGTGEFVCRPNEVLNINRIFEVLFLSVLPATIICSCNAVILHKIRNHRRPGAEGGQGGCVGGHPGSGQSVTHSSTTRQLLTVSFCFVVLTLPSAVINVVQTFNHFLDTLKDFSGSLADTYYIAWFLFMINLSSNFFVYCLVRRTFRKAALRLFRRKSGHCSHQNRASTLHIAQTEAVT</sequence>
<reference evidence="7" key="2">
    <citation type="submission" date="2015-11" db="EMBL/GenBank/DDBJ databases">
        <authorList>
            <person name="Zhang Y."/>
            <person name="Guo Z."/>
        </authorList>
    </citation>
    <scope>NUCLEOTIDE SEQUENCE</scope>
</reference>
<feature type="transmembrane region" description="Helical" evidence="5">
    <location>
        <begin position="177"/>
        <end position="195"/>
    </location>
</feature>
<dbReference type="InterPro" id="IPR000276">
    <property type="entry name" value="GPCR_Rhodpsn"/>
</dbReference>
<name>A0A068YJ23_ECHMU</name>
<dbReference type="Pfam" id="PF00001">
    <property type="entry name" value="7tm_1"/>
    <property type="match status" value="1"/>
</dbReference>
<keyword evidence="7" id="KW-0527">Neuropeptide</keyword>
<feature type="transmembrane region" description="Helical" evidence="5">
    <location>
        <begin position="282"/>
        <end position="302"/>
    </location>
</feature>
<evidence type="ECO:0000313" key="7">
    <source>
        <dbReference type="EMBL" id="CDS42188.1"/>
    </source>
</evidence>
<feature type="transmembrane region" description="Helical" evidence="5">
    <location>
        <begin position="222"/>
        <end position="244"/>
    </location>
</feature>
<gene>
    <name evidence="7" type="ORF">EmuJ_000989700</name>
</gene>
<dbReference type="GO" id="GO:0007218">
    <property type="term" value="P:neuropeptide signaling pathway"/>
    <property type="evidence" value="ECO:0007669"/>
    <property type="project" value="UniProtKB-KW"/>
</dbReference>
<dbReference type="SUPFAM" id="SSF81321">
    <property type="entry name" value="Family A G protein-coupled receptor-like"/>
    <property type="match status" value="1"/>
</dbReference>
<dbReference type="OMA" id="WFFALET"/>
<dbReference type="GO" id="GO:0016020">
    <property type="term" value="C:membrane"/>
    <property type="evidence" value="ECO:0007669"/>
    <property type="project" value="UniProtKB-SubCell"/>
</dbReference>